<evidence type="ECO:0000256" key="1">
    <source>
        <dbReference type="SAM" id="MobiDB-lite"/>
    </source>
</evidence>
<feature type="compositionally biased region" description="Low complexity" evidence="1">
    <location>
        <begin position="645"/>
        <end position="654"/>
    </location>
</feature>
<feature type="region of interest" description="Disordered" evidence="1">
    <location>
        <begin position="633"/>
        <end position="658"/>
    </location>
</feature>
<proteinExistence type="predicted"/>
<dbReference type="Proteomes" id="UP000431401">
    <property type="component" value="Unassembled WGS sequence"/>
</dbReference>
<feature type="compositionally biased region" description="Gly residues" evidence="1">
    <location>
        <begin position="837"/>
        <end position="850"/>
    </location>
</feature>
<feature type="domain" description="DUF403" evidence="2">
    <location>
        <begin position="569"/>
        <end position="627"/>
    </location>
</feature>
<keyword evidence="5" id="KW-1185">Reference proteome</keyword>
<feature type="compositionally biased region" description="Pro residues" evidence="1">
    <location>
        <begin position="754"/>
        <end position="770"/>
    </location>
</feature>
<dbReference type="PANTHER" id="PTHR34595">
    <property type="entry name" value="BLR5612 PROTEIN"/>
    <property type="match status" value="1"/>
</dbReference>
<feature type="domain" description="DUF403" evidence="2">
    <location>
        <begin position="902"/>
        <end position="1136"/>
    </location>
</feature>
<evidence type="ECO:0000259" key="3">
    <source>
        <dbReference type="Pfam" id="PF14403"/>
    </source>
</evidence>
<protein>
    <recommendedName>
        <fullName evidence="6">DUF403 domain-containing protein</fullName>
    </recommendedName>
</protein>
<dbReference type="InterPro" id="IPR025841">
    <property type="entry name" value="CP_ATPgrasp_2"/>
</dbReference>
<dbReference type="OrthoDB" id="9803842at2"/>
<dbReference type="EMBL" id="WEGI01000020">
    <property type="protein sequence ID" value="MQY31498.1"/>
    <property type="molecule type" value="Genomic_DNA"/>
</dbReference>
<organism evidence="4 5">
    <name type="scientific">Nocardia aurantia</name>
    <dbReference type="NCBI Taxonomy" id="2585199"/>
    <lineage>
        <taxon>Bacteria</taxon>
        <taxon>Bacillati</taxon>
        <taxon>Actinomycetota</taxon>
        <taxon>Actinomycetes</taxon>
        <taxon>Mycobacteriales</taxon>
        <taxon>Nocardiaceae</taxon>
        <taxon>Nocardia</taxon>
    </lineage>
</organism>
<dbReference type="Pfam" id="PF04168">
    <property type="entry name" value="Alpha-E"/>
    <property type="match status" value="2"/>
</dbReference>
<dbReference type="PANTHER" id="PTHR34595:SF2">
    <property type="entry name" value="BLR2978 PROTEIN"/>
    <property type="match status" value="1"/>
</dbReference>
<feature type="region of interest" description="Disordered" evidence="1">
    <location>
        <begin position="689"/>
        <end position="721"/>
    </location>
</feature>
<evidence type="ECO:0000313" key="4">
    <source>
        <dbReference type="EMBL" id="MQY31498.1"/>
    </source>
</evidence>
<dbReference type="Pfam" id="PF14403">
    <property type="entry name" value="CP_ATPgrasp_2"/>
    <property type="match status" value="1"/>
</dbReference>
<comment type="caution">
    <text evidence="4">The sequence shown here is derived from an EMBL/GenBank/DDBJ whole genome shotgun (WGS) entry which is preliminary data.</text>
</comment>
<dbReference type="AlphaFoldDB" id="A0A7K0E127"/>
<sequence>MAGQEPDIRSRDATRAVVAEFARYRAAAVETASYDACGEPVDRYYDELVDADGRIRPIWSELSADFIDQGPEGLARLDRRVRRLVEDDGITYTEVGAGEQWSGPASDVAPDATFGRESAATAASGTGALGPAAPVPWRLDPIPLLVSADDWAGLEAGLAQRSRVLDAVLADVYGPRRLLTDGVLPPEIVFGSTGYLRAAHGITLPGRHQLFLHASDISRWGDGEFRVLTDWAQAPSGAGYVLADRRVVSAAVPEAFEHSSPRPLTPFARAMRLLLIEAAPAAADDPTVVVLSPGAHSETAFDQAYLASVLGFPLVESEDLVVRDGMLWMRSLGTLHRVDVVLRRVDAEFADPLDLRPDSRLGVVGLVEVLRRGAVTIVNTLGSGLLESPALAVLLPRLARELFGEELLLPGAPAYWGGVDAERDHLLKHVGRLIIRSAVDGATHVGPALSAAQRAELAARIEAQGWQWVGQEPPEFSVAPAIADGGLTAAPVGVRLFSMAGRSGYRVMPGGLGQLHQRTQPRRSVLEVAAKDVWVRAAPVAATAAVAAEPVHEERVHSAAPVLEAISSPRVLENLFWMGRYAERAQATVRLLIAIHRQYQDFRYRPWLDGADAVPVLMAALSRVTGTPAPLAIAALPQPDPAPTGPASGPGSRRPTADEPLLRSAEQLELPPPQQQSRAAEHWRTAAGPETFGRPARRSPEAPAAQRHSPESDVPVGPVGADAVTADPIAWSDRIAPAHPVTAEQAGLQGADAPPGPDPTPPTPPRPPRASEPAAVQHDSLPGGYREPVGPQEPTAPSLDGPPLPNASPPNAQAPERPEASGFPDESVVPGDTSAAGSGGLGRRGTGGPAGAPERGEESRRSSGNDSPSDRDRSNPIVAKDVPAWLPPVVGASPTGHGYLVRVSADRELPGSLAYAIEHFGADARAVRDQLSADTWMVSSAMDRAMAQYRAGARDQEAALAELHAAVLAALLALSGMDAESMVRDTGWYVADIGKRIERGIALTALLAAAFTQTYPDAVQRIVTEAVLRATESVVSYRRRHRDSIRVAAVASLLLFDAANPRSLAHQLERLEADLQALPGASGSSRPQRLLAEAQRMLSRLDPADLEVADAAGRRTVFAELIEGVHLRLRTLSEAFETSRLAGPGDIQPLWGNTRVVE</sequence>
<name>A0A7K0E127_9NOCA</name>
<dbReference type="SUPFAM" id="SSF56059">
    <property type="entry name" value="Glutathione synthetase ATP-binding domain-like"/>
    <property type="match status" value="1"/>
</dbReference>
<evidence type="ECO:0000259" key="2">
    <source>
        <dbReference type="Pfam" id="PF04168"/>
    </source>
</evidence>
<dbReference type="Gene3D" id="3.30.1490.270">
    <property type="match status" value="1"/>
</dbReference>
<feature type="region of interest" description="Disordered" evidence="1">
    <location>
        <begin position="737"/>
        <end position="880"/>
    </location>
</feature>
<reference evidence="4 5" key="1">
    <citation type="submission" date="2019-10" db="EMBL/GenBank/DDBJ databases">
        <title>Nocardia macrotermitis sp. nov. and Nocardia aurantia sp. nov., isolated from the gut of fungus growing-termite Macrotermes natalensis.</title>
        <authorList>
            <person name="Benndorf R."/>
            <person name="Schwitalla J."/>
            <person name="Martin K."/>
            <person name="De Beer W."/>
            <person name="Kaster A.-K."/>
            <person name="Vollmers J."/>
            <person name="Poulsen M."/>
            <person name="Beemelmanns C."/>
        </authorList>
    </citation>
    <scope>NUCLEOTIDE SEQUENCE [LARGE SCALE GENOMIC DNA]</scope>
    <source>
        <strain evidence="4 5">RB56</strain>
    </source>
</reference>
<dbReference type="InterPro" id="IPR051680">
    <property type="entry name" value="ATP-dep_Glu-Cys_Ligase-2"/>
</dbReference>
<gene>
    <name evidence="4" type="ORF">NRB56_71070</name>
</gene>
<feature type="compositionally biased region" description="Basic and acidic residues" evidence="1">
    <location>
        <begin position="854"/>
        <end position="874"/>
    </location>
</feature>
<feature type="domain" description="Circularly permuted ATP-grasp type 2" evidence="3">
    <location>
        <begin position="143"/>
        <end position="514"/>
    </location>
</feature>
<dbReference type="InterPro" id="IPR007296">
    <property type="entry name" value="DUF403"/>
</dbReference>
<accession>A0A7K0E127</accession>
<evidence type="ECO:0008006" key="6">
    <source>
        <dbReference type="Google" id="ProtNLM"/>
    </source>
</evidence>
<evidence type="ECO:0000313" key="5">
    <source>
        <dbReference type="Proteomes" id="UP000431401"/>
    </source>
</evidence>
<dbReference type="Gene3D" id="3.40.50.11290">
    <property type="match status" value="1"/>
</dbReference>